<organism evidence="2 3">
    <name type="scientific">Drosophila mojavensis</name>
    <name type="common">Fruit fly</name>
    <dbReference type="NCBI Taxonomy" id="7230"/>
    <lineage>
        <taxon>Eukaryota</taxon>
        <taxon>Metazoa</taxon>
        <taxon>Ecdysozoa</taxon>
        <taxon>Arthropoda</taxon>
        <taxon>Hexapoda</taxon>
        <taxon>Insecta</taxon>
        <taxon>Pterygota</taxon>
        <taxon>Neoptera</taxon>
        <taxon>Endopterygota</taxon>
        <taxon>Diptera</taxon>
        <taxon>Brachycera</taxon>
        <taxon>Muscomorpha</taxon>
        <taxon>Ephydroidea</taxon>
        <taxon>Drosophilidae</taxon>
        <taxon>Drosophila</taxon>
    </lineage>
</organism>
<dbReference type="Proteomes" id="UP000009192">
    <property type="component" value="Unassembled WGS sequence"/>
</dbReference>
<sequence>MAHHLQTYFMIATLLLLHFPNSPGSIINSIKNKIFDGVIYGGEKIEAISSVAETAGNYLQNLNGTGIKQTVGSVLGR</sequence>
<proteinExistence type="predicted"/>
<name>A0A0Q9X086_DROMO</name>
<gene>
    <name evidence="2" type="primary">Dmoj\GI27099</name>
    <name evidence="2" type="ORF">Dmoj_GI27099</name>
</gene>
<evidence type="ECO:0000313" key="3">
    <source>
        <dbReference type="Proteomes" id="UP000009192"/>
    </source>
</evidence>
<dbReference type="AlphaFoldDB" id="A0A0Q9X086"/>
<dbReference type="KEGG" id="dmo:Dmoj_GI27099"/>
<keyword evidence="3" id="KW-1185">Reference proteome</keyword>
<evidence type="ECO:0000313" key="2">
    <source>
        <dbReference type="EMBL" id="KRG01389.1"/>
    </source>
</evidence>
<feature type="chain" id="PRO_5006387312" evidence="1">
    <location>
        <begin position="25"/>
        <end position="77"/>
    </location>
</feature>
<dbReference type="InParanoid" id="A0A0Q9X086"/>
<protein>
    <submittedName>
        <fullName evidence="2">Uncharacterized protein</fullName>
    </submittedName>
</protein>
<evidence type="ECO:0000256" key="1">
    <source>
        <dbReference type="SAM" id="SignalP"/>
    </source>
</evidence>
<dbReference type="EMBL" id="CH933806">
    <property type="protein sequence ID" value="KRG01389.1"/>
    <property type="molecule type" value="Genomic_DNA"/>
</dbReference>
<accession>A0A0Q9X086</accession>
<reference evidence="2 3" key="1">
    <citation type="journal article" date="2007" name="Nature">
        <title>Evolution of genes and genomes on the Drosophila phylogeny.</title>
        <authorList>
            <consortium name="Drosophila 12 Genomes Consortium"/>
            <person name="Clark A.G."/>
            <person name="Eisen M.B."/>
            <person name="Smith D.R."/>
            <person name="Bergman C.M."/>
            <person name="Oliver B."/>
            <person name="Markow T.A."/>
            <person name="Kaufman T.C."/>
            <person name="Kellis M."/>
            <person name="Gelbart W."/>
            <person name="Iyer V.N."/>
            <person name="Pollard D.A."/>
            <person name="Sackton T.B."/>
            <person name="Larracuente A.M."/>
            <person name="Singh N.D."/>
            <person name="Abad J.P."/>
            <person name="Abt D.N."/>
            <person name="Adryan B."/>
            <person name="Aguade M."/>
            <person name="Akashi H."/>
            <person name="Anderson W.W."/>
            <person name="Aquadro C.F."/>
            <person name="Ardell D.H."/>
            <person name="Arguello R."/>
            <person name="Artieri C.G."/>
            <person name="Barbash D.A."/>
            <person name="Barker D."/>
            <person name="Barsanti P."/>
            <person name="Batterham P."/>
            <person name="Batzoglou S."/>
            <person name="Begun D."/>
            <person name="Bhutkar A."/>
            <person name="Blanco E."/>
            <person name="Bosak S.A."/>
            <person name="Bradley R.K."/>
            <person name="Brand A.D."/>
            <person name="Brent M.R."/>
            <person name="Brooks A.N."/>
            <person name="Brown R.H."/>
            <person name="Butlin R.K."/>
            <person name="Caggese C."/>
            <person name="Calvi B.R."/>
            <person name="Bernardo de Carvalho A."/>
            <person name="Caspi A."/>
            <person name="Castrezana S."/>
            <person name="Celniker S.E."/>
            <person name="Chang J.L."/>
            <person name="Chapple C."/>
            <person name="Chatterji S."/>
            <person name="Chinwalla A."/>
            <person name="Civetta A."/>
            <person name="Clifton S.W."/>
            <person name="Comeron J.M."/>
            <person name="Costello J.C."/>
            <person name="Coyne J.A."/>
            <person name="Daub J."/>
            <person name="David R.G."/>
            <person name="Delcher A.L."/>
            <person name="Delehaunty K."/>
            <person name="Do C.B."/>
            <person name="Ebling H."/>
            <person name="Edwards K."/>
            <person name="Eickbush T."/>
            <person name="Evans J.D."/>
            <person name="Filipski A."/>
            <person name="Findeiss S."/>
            <person name="Freyhult E."/>
            <person name="Fulton L."/>
            <person name="Fulton R."/>
            <person name="Garcia A.C."/>
            <person name="Gardiner A."/>
            <person name="Garfield D.A."/>
            <person name="Garvin B.E."/>
            <person name="Gibson G."/>
            <person name="Gilbert D."/>
            <person name="Gnerre S."/>
            <person name="Godfrey J."/>
            <person name="Good R."/>
            <person name="Gotea V."/>
            <person name="Gravely B."/>
            <person name="Greenberg A.J."/>
            <person name="Griffiths-Jones S."/>
            <person name="Gross S."/>
            <person name="Guigo R."/>
            <person name="Gustafson E.A."/>
            <person name="Haerty W."/>
            <person name="Hahn M.W."/>
            <person name="Halligan D.L."/>
            <person name="Halpern A.L."/>
            <person name="Halter G.M."/>
            <person name="Han M.V."/>
            <person name="Heger A."/>
            <person name="Hillier L."/>
            <person name="Hinrichs A.S."/>
            <person name="Holmes I."/>
            <person name="Hoskins R.A."/>
            <person name="Hubisz M.J."/>
            <person name="Hultmark D."/>
            <person name="Huntley M.A."/>
            <person name="Jaffe D.B."/>
            <person name="Jagadeeshan S."/>
            <person name="Jeck W.R."/>
            <person name="Johnson J."/>
            <person name="Jones C.D."/>
            <person name="Jordan W.C."/>
            <person name="Karpen G.H."/>
            <person name="Kataoka E."/>
            <person name="Keightley P.D."/>
            <person name="Kheradpour P."/>
            <person name="Kirkness E.F."/>
            <person name="Koerich L.B."/>
            <person name="Kristiansen K."/>
            <person name="Kudrna D."/>
            <person name="Kulathinal R.J."/>
            <person name="Kumar S."/>
            <person name="Kwok R."/>
            <person name="Lander E."/>
            <person name="Langley C.H."/>
            <person name="Lapoint R."/>
            <person name="Lazzaro B.P."/>
            <person name="Lee S.J."/>
            <person name="Levesque L."/>
            <person name="Li R."/>
            <person name="Lin C.F."/>
            <person name="Lin M.F."/>
            <person name="Lindblad-Toh K."/>
            <person name="Llopart A."/>
            <person name="Long M."/>
            <person name="Low L."/>
            <person name="Lozovsky E."/>
            <person name="Lu J."/>
            <person name="Luo M."/>
            <person name="Machado C.A."/>
            <person name="Makalowski W."/>
            <person name="Marzo M."/>
            <person name="Matsuda M."/>
            <person name="Matzkin L."/>
            <person name="McAllister B."/>
            <person name="McBride C.S."/>
            <person name="McKernan B."/>
            <person name="McKernan K."/>
            <person name="Mendez-Lago M."/>
            <person name="Minx P."/>
            <person name="Mollenhauer M.U."/>
            <person name="Montooth K."/>
            <person name="Mount S.M."/>
            <person name="Mu X."/>
            <person name="Myers E."/>
            <person name="Negre B."/>
            <person name="Newfeld S."/>
            <person name="Nielsen R."/>
            <person name="Noor M.A."/>
            <person name="O'Grady P."/>
            <person name="Pachter L."/>
            <person name="Papaceit M."/>
            <person name="Parisi M.J."/>
            <person name="Parisi M."/>
            <person name="Parts L."/>
            <person name="Pedersen J.S."/>
            <person name="Pesole G."/>
            <person name="Phillippy A.M."/>
            <person name="Ponting C.P."/>
            <person name="Pop M."/>
            <person name="Porcelli D."/>
            <person name="Powell J.R."/>
            <person name="Prohaska S."/>
            <person name="Pruitt K."/>
            <person name="Puig M."/>
            <person name="Quesneville H."/>
            <person name="Ram K.R."/>
            <person name="Rand D."/>
            <person name="Rasmussen M.D."/>
            <person name="Reed L.K."/>
            <person name="Reenan R."/>
            <person name="Reily A."/>
            <person name="Remington K.A."/>
            <person name="Rieger T.T."/>
            <person name="Ritchie M.G."/>
            <person name="Robin C."/>
            <person name="Rogers Y.H."/>
            <person name="Rohde C."/>
            <person name="Rozas J."/>
            <person name="Rubenfield M.J."/>
            <person name="Ruiz A."/>
            <person name="Russo S."/>
            <person name="Salzberg S.L."/>
            <person name="Sanchez-Gracia A."/>
            <person name="Saranga D.J."/>
            <person name="Sato H."/>
            <person name="Schaeffer S.W."/>
            <person name="Schatz M.C."/>
            <person name="Schlenke T."/>
            <person name="Schwartz R."/>
            <person name="Segarra C."/>
            <person name="Singh R.S."/>
            <person name="Sirot L."/>
            <person name="Sirota M."/>
            <person name="Sisneros N.B."/>
            <person name="Smith C.D."/>
            <person name="Smith T.F."/>
            <person name="Spieth J."/>
            <person name="Stage D.E."/>
            <person name="Stark A."/>
            <person name="Stephan W."/>
            <person name="Strausberg R.L."/>
            <person name="Strempel S."/>
            <person name="Sturgill D."/>
            <person name="Sutton G."/>
            <person name="Sutton G.G."/>
            <person name="Tao W."/>
            <person name="Teichmann S."/>
            <person name="Tobari Y.N."/>
            <person name="Tomimura Y."/>
            <person name="Tsolas J.M."/>
            <person name="Valente V.L."/>
            <person name="Venter E."/>
            <person name="Venter J.C."/>
            <person name="Vicario S."/>
            <person name="Vieira F.G."/>
            <person name="Vilella A.J."/>
            <person name="Villasante A."/>
            <person name="Walenz B."/>
            <person name="Wang J."/>
            <person name="Wasserman M."/>
            <person name="Watts T."/>
            <person name="Wilson D."/>
            <person name="Wilson R.K."/>
            <person name="Wing R.A."/>
            <person name="Wolfner M.F."/>
            <person name="Wong A."/>
            <person name="Wong G.K."/>
            <person name="Wu C.I."/>
            <person name="Wu G."/>
            <person name="Yamamoto D."/>
            <person name="Yang H.P."/>
            <person name="Yang S.P."/>
            <person name="Yorke J.A."/>
            <person name="Yoshida K."/>
            <person name="Zdobnov E."/>
            <person name="Zhang P."/>
            <person name="Zhang Y."/>
            <person name="Zimin A.V."/>
            <person name="Baldwin J."/>
            <person name="Abdouelleil A."/>
            <person name="Abdulkadir J."/>
            <person name="Abebe A."/>
            <person name="Abera B."/>
            <person name="Abreu J."/>
            <person name="Acer S.C."/>
            <person name="Aftuck L."/>
            <person name="Alexander A."/>
            <person name="An P."/>
            <person name="Anderson E."/>
            <person name="Anderson S."/>
            <person name="Arachi H."/>
            <person name="Azer M."/>
            <person name="Bachantsang P."/>
            <person name="Barry A."/>
            <person name="Bayul T."/>
            <person name="Berlin A."/>
            <person name="Bessette D."/>
            <person name="Bloom T."/>
            <person name="Blye J."/>
            <person name="Boguslavskiy L."/>
            <person name="Bonnet C."/>
            <person name="Boukhgalter B."/>
            <person name="Bourzgui I."/>
            <person name="Brown A."/>
            <person name="Cahill P."/>
            <person name="Channer S."/>
            <person name="Cheshatsang Y."/>
            <person name="Chuda L."/>
            <person name="Citroen M."/>
            <person name="Collymore A."/>
            <person name="Cooke P."/>
            <person name="Costello M."/>
            <person name="D'Aco K."/>
            <person name="Daza R."/>
            <person name="De Haan G."/>
            <person name="DeGray S."/>
            <person name="DeMaso C."/>
            <person name="Dhargay N."/>
            <person name="Dooley K."/>
            <person name="Dooley E."/>
            <person name="Doricent M."/>
            <person name="Dorje P."/>
            <person name="Dorjee K."/>
            <person name="Dupes A."/>
            <person name="Elong R."/>
            <person name="Falk J."/>
            <person name="Farina A."/>
            <person name="Faro S."/>
            <person name="Ferguson D."/>
            <person name="Fisher S."/>
            <person name="Foley C.D."/>
            <person name="Franke A."/>
            <person name="Friedrich D."/>
            <person name="Gadbois L."/>
            <person name="Gearin G."/>
            <person name="Gearin C.R."/>
            <person name="Giannoukos G."/>
            <person name="Goode T."/>
            <person name="Graham J."/>
            <person name="Grandbois E."/>
            <person name="Grewal S."/>
            <person name="Gyaltsen K."/>
            <person name="Hafez N."/>
            <person name="Hagos B."/>
            <person name="Hall J."/>
            <person name="Henson C."/>
            <person name="Hollinger A."/>
            <person name="Honan T."/>
            <person name="Huard M.D."/>
            <person name="Hughes L."/>
            <person name="Hurhula B."/>
            <person name="Husby M.E."/>
            <person name="Kamat A."/>
            <person name="Kanga B."/>
            <person name="Kashin S."/>
            <person name="Khazanovich D."/>
            <person name="Kisner P."/>
            <person name="Lance K."/>
            <person name="Lara M."/>
            <person name="Lee W."/>
            <person name="Lennon N."/>
            <person name="Letendre F."/>
            <person name="LeVine R."/>
            <person name="Lipovsky A."/>
            <person name="Liu X."/>
            <person name="Liu J."/>
            <person name="Liu S."/>
            <person name="Lokyitsang T."/>
            <person name="Lokyitsang Y."/>
            <person name="Lubonja R."/>
            <person name="Lui A."/>
            <person name="MacDonald P."/>
            <person name="Magnisalis V."/>
            <person name="Maru K."/>
            <person name="Matthews C."/>
            <person name="McCusker W."/>
            <person name="McDonough S."/>
            <person name="Mehta T."/>
            <person name="Meldrim J."/>
            <person name="Meneus L."/>
            <person name="Mihai O."/>
            <person name="Mihalev A."/>
            <person name="Mihova T."/>
            <person name="Mittelman R."/>
            <person name="Mlenga V."/>
            <person name="Montmayeur A."/>
            <person name="Mulrain L."/>
            <person name="Navidi A."/>
            <person name="Naylor J."/>
            <person name="Negash T."/>
            <person name="Nguyen T."/>
            <person name="Nguyen N."/>
            <person name="Nicol R."/>
            <person name="Norbu C."/>
            <person name="Norbu N."/>
            <person name="Novod N."/>
            <person name="O'Neill B."/>
            <person name="Osman S."/>
            <person name="Markiewicz E."/>
            <person name="Oyono O.L."/>
            <person name="Patti C."/>
            <person name="Phunkhang P."/>
            <person name="Pierre F."/>
            <person name="Priest M."/>
            <person name="Raghuraman S."/>
            <person name="Rege F."/>
            <person name="Reyes R."/>
            <person name="Rise C."/>
            <person name="Rogov P."/>
            <person name="Ross K."/>
            <person name="Ryan E."/>
            <person name="Settipalli S."/>
            <person name="Shea T."/>
            <person name="Sherpa N."/>
            <person name="Shi L."/>
            <person name="Shih D."/>
            <person name="Sparrow T."/>
            <person name="Spaulding J."/>
            <person name="Stalker J."/>
            <person name="Stange-Thomann N."/>
            <person name="Stavropoulos S."/>
            <person name="Stone C."/>
            <person name="Strader C."/>
            <person name="Tesfaye S."/>
            <person name="Thomson T."/>
            <person name="Thoulutsang Y."/>
            <person name="Thoulutsang D."/>
            <person name="Topham K."/>
            <person name="Topping I."/>
            <person name="Tsamla T."/>
            <person name="Vassiliev H."/>
            <person name="Vo A."/>
            <person name="Wangchuk T."/>
            <person name="Wangdi T."/>
            <person name="Weiand M."/>
            <person name="Wilkinson J."/>
            <person name="Wilson A."/>
            <person name="Yadav S."/>
            <person name="Young G."/>
            <person name="Yu Q."/>
            <person name="Zembek L."/>
            <person name="Zhong D."/>
            <person name="Zimmer A."/>
            <person name="Zwirko Z."/>
            <person name="Jaffe D.B."/>
            <person name="Alvarez P."/>
            <person name="Brockman W."/>
            <person name="Butler J."/>
            <person name="Chin C."/>
            <person name="Gnerre S."/>
            <person name="Grabherr M."/>
            <person name="Kleber M."/>
            <person name="Mauceli E."/>
            <person name="MacCallum I."/>
        </authorList>
    </citation>
    <scope>NUCLEOTIDE SEQUENCE [LARGE SCALE GENOMIC DNA]</scope>
    <source>
        <strain evidence="3">Tucson 15081-1352.22</strain>
    </source>
</reference>
<keyword evidence="1" id="KW-0732">Signal</keyword>
<feature type="signal peptide" evidence="1">
    <location>
        <begin position="1"/>
        <end position="24"/>
    </location>
</feature>